<feature type="transmembrane region" description="Helical" evidence="8">
    <location>
        <begin position="201"/>
        <end position="218"/>
    </location>
</feature>
<sequence>MKYWIKENKYGLFLFFLSALLLFSFLGMSPLIDPDEPVYGETAKEMLLAGDWLSPRIFGNFWYDKPPLFYWLEMISYSIFGISDYTSRLPSALVGMITVGYVYIQGKNIFNKQIAFTSSLVLLTSLGFIYIGKASITDMTLLFTLTVAMVSFYQEKYYWAYAFCGFALLAKGPIGYGFPALIMLCYIIFCRHWSLLKTMKIPQGICIAFLIGLPWYILMYHVHGEPFLDTFIGYHNITRFTAPEHPGQNNYFFFFPILLISMMPWSGAIIPAIARCIKRQDPFKDILSFCLIWASFIFIFFSISKTQLVTYIAPMFPPAAYIIGWYIYRTRIENHLPKLWIGTMIFFCILFIACNALPLHQDAEFFKPAILWGSSFFAILTIVPAILLYKRKWQAAIGAVVVTMLLFISSAFGIVLPSLEEYITIRPMAQKTVEVYDGFSPIYIDKFVRPGMAFYSNIYGTEWNHAKAEDFAHPDKTYYLMTKSYYRRLCSRYPILQQYPVLAETSTQILVINHP</sequence>
<dbReference type="STRING" id="349095.SAMN05660299_00409"/>
<organism evidence="10 11">
    <name type="scientific">Megasphaera paucivorans</name>
    <dbReference type="NCBI Taxonomy" id="349095"/>
    <lineage>
        <taxon>Bacteria</taxon>
        <taxon>Bacillati</taxon>
        <taxon>Bacillota</taxon>
        <taxon>Negativicutes</taxon>
        <taxon>Veillonellales</taxon>
        <taxon>Veillonellaceae</taxon>
        <taxon>Megasphaera</taxon>
    </lineage>
</organism>
<evidence type="ECO:0000256" key="5">
    <source>
        <dbReference type="ARBA" id="ARBA00022692"/>
    </source>
</evidence>
<evidence type="ECO:0000256" key="4">
    <source>
        <dbReference type="ARBA" id="ARBA00022679"/>
    </source>
</evidence>
<feature type="transmembrane region" description="Helical" evidence="8">
    <location>
        <begin position="157"/>
        <end position="189"/>
    </location>
</feature>
<feature type="transmembrane region" description="Helical" evidence="8">
    <location>
        <begin position="116"/>
        <end position="137"/>
    </location>
</feature>
<evidence type="ECO:0000313" key="10">
    <source>
        <dbReference type="EMBL" id="SDM18584.1"/>
    </source>
</evidence>
<dbReference type="EMBL" id="FNHQ01000002">
    <property type="protein sequence ID" value="SDM18584.1"/>
    <property type="molecule type" value="Genomic_DNA"/>
</dbReference>
<gene>
    <name evidence="10" type="ORF">SAMN05660299_00409</name>
</gene>
<protein>
    <submittedName>
        <fullName evidence="10">4-amino-4-deoxy-L-arabinose transferase</fullName>
    </submittedName>
</protein>
<keyword evidence="5 8" id="KW-0812">Transmembrane</keyword>
<dbReference type="InterPro" id="IPR038731">
    <property type="entry name" value="RgtA/B/C-like"/>
</dbReference>
<dbReference type="GO" id="GO:0005886">
    <property type="term" value="C:plasma membrane"/>
    <property type="evidence" value="ECO:0007669"/>
    <property type="project" value="UniProtKB-SubCell"/>
</dbReference>
<feature type="transmembrane region" description="Helical" evidence="8">
    <location>
        <begin position="339"/>
        <end position="358"/>
    </location>
</feature>
<comment type="subcellular location">
    <subcellularLocation>
        <location evidence="1">Cell membrane</location>
        <topology evidence="1">Multi-pass membrane protein</topology>
    </subcellularLocation>
</comment>
<dbReference type="AlphaFoldDB" id="A0A1G9R5R1"/>
<evidence type="ECO:0000313" key="11">
    <source>
        <dbReference type="Proteomes" id="UP000199309"/>
    </source>
</evidence>
<feature type="transmembrane region" description="Helical" evidence="8">
    <location>
        <begin position="370"/>
        <end position="389"/>
    </location>
</feature>
<feature type="transmembrane region" description="Helical" evidence="8">
    <location>
        <begin position="251"/>
        <end position="274"/>
    </location>
</feature>
<dbReference type="PANTHER" id="PTHR33908:SF3">
    <property type="entry name" value="UNDECAPRENYL PHOSPHATE-ALPHA-4-AMINO-4-DEOXY-L-ARABINOSE ARABINOSYL TRANSFERASE"/>
    <property type="match status" value="1"/>
</dbReference>
<reference evidence="10 11" key="1">
    <citation type="submission" date="2016-10" db="EMBL/GenBank/DDBJ databases">
        <authorList>
            <person name="de Groot N.N."/>
        </authorList>
    </citation>
    <scope>NUCLEOTIDE SEQUENCE [LARGE SCALE GENOMIC DNA]</scope>
    <source>
        <strain evidence="10 11">DSM 16981</strain>
    </source>
</reference>
<dbReference type="GO" id="GO:0009103">
    <property type="term" value="P:lipopolysaccharide biosynthetic process"/>
    <property type="evidence" value="ECO:0007669"/>
    <property type="project" value="UniProtKB-ARBA"/>
</dbReference>
<evidence type="ECO:0000256" key="1">
    <source>
        <dbReference type="ARBA" id="ARBA00004651"/>
    </source>
</evidence>
<keyword evidence="2" id="KW-1003">Cell membrane</keyword>
<keyword evidence="11" id="KW-1185">Reference proteome</keyword>
<keyword evidence="7 8" id="KW-0472">Membrane</keyword>
<evidence type="ECO:0000256" key="2">
    <source>
        <dbReference type="ARBA" id="ARBA00022475"/>
    </source>
</evidence>
<feature type="transmembrane region" description="Helical" evidence="8">
    <location>
        <begin position="85"/>
        <end position="104"/>
    </location>
</feature>
<keyword evidence="6 8" id="KW-1133">Transmembrane helix</keyword>
<dbReference type="OrthoDB" id="9775035at2"/>
<feature type="transmembrane region" description="Helical" evidence="8">
    <location>
        <begin position="286"/>
        <end position="303"/>
    </location>
</feature>
<dbReference type="Pfam" id="PF13231">
    <property type="entry name" value="PMT_2"/>
    <property type="match status" value="1"/>
</dbReference>
<evidence type="ECO:0000256" key="6">
    <source>
        <dbReference type="ARBA" id="ARBA00022989"/>
    </source>
</evidence>
<feature type="transmembrane region" description="Helical" evidence="8">
    <location>
        <begin position="309"/>
        <end position="327"/>
    </location>
</feature>
<dbReference type="PANTHER" id="PTHR33908">
    <property type="entry name" value="MANNOSYLTRANSFERASE YKCB-RELATED"/>
    <property type="match status" value="1"/>
</dbReference>
<evidence type="ECO:0000256" key="3">
    <source>
        <dbReference type="ARBA" id="ARBA00022676"/>
    </source>
</evidence>
<dbReference type="GO" id="GO:0010041">
    <property type="term" value="P:response to iron(III) ion"/>
    <property type="evidence" value="ECO:0007669"/>
    <property type="project" value="TreeGrafter"/>
</dbReference>
<evidence type="ECO:0000259" key="9">
    <source>
        <dbReference type="Pfam" id="PF13231"/>
    </source>
</evidence>
<feature type="domain" description="Glycosyltransferase RgtA/B/C/D-like" evidence="9">
    <location>
        <begin position="64"/>
        <end position="216"/>
    </location>
</feature>
<keyword evidence="4 10" id="KW-0808">Transferase</keyword>
<evidence type="ECO:0000256" key="8">
    <source>
        <dbReference type="SAM" id="Phobius"/>
    </source>
</evidence>
<proteinExistence type="predicted"/>
<dbReference type="RefSeq" id="WP_091647714.1">
    <property type="nucleotide sequence ID" value="NZ_FNHQ01000002.1"/>
</dbReference>
<keyword evidence="3" id="KW-0328">Glycosyltransferase</keyword>
<dbReference type="GO" id="GO:0016763">
    <property type="term" value="F:pentosyltransferase activity"/>
    <property type="evidence" value="ECO:0007669"/>
    <property type="project" value="TreeGrafter"/>
</dbReference>
<feature type="transmembrane region" description="Helical" evidence="8">
    <location>
        <begin position="396"/>
        <end position="416"/>
    </location>
</feature>
<dbReference type="Proteomes" id="UP000199309">
    <property type="component" value="Unassembled WGS sequence"/>
</dbReference>
<evidence type="ECO:0000256" key="7">
    <source>
        <dbReference type="ARBA" id="ARBA00023136"/>
    </source>
</evidence>
<name>A0A1G9R5R1_9FIRM</name>
<dbReference type="InterPro" id="IPR050297">
    <property type="entry name" value="LipidA_mod_glycosyltrf_83"/>
</dbReference>
<accession>A0A1G9R5R1</accession>